<sequence length="101" mass="11054">MSHTRWDITDADRAQEGYQEARRAYLFGKAVRDRRTALGMTQTQLATRAGMTQAAISRLEHGGSTPTIPLLERLATALDSTLHLDIAPNSDLSVTFTPQAA</sequence>
<evidence type="ECO:0000259" key="1">
    <source>
        <dbReference type="PROSITE" id="PS50943"/>
    </source>
</evidence>
<dbReference type="SMART" id="SM00530">
    <property type="entry name" value="HTH_XRE"/>
    <property type="match status" value="1"/>
</dbReference>
<dbReference type="Pfam" id="PF01381">
    <property type="entry name" value="HTH_3"/>
    <property type="match status" value="1"/>
</dbReference>
<dbReference type="CDD" id="cd00093">
    <property type="entry name" value="HTH_XRE"/>
    <property type="match status" value="1"/>
</dbReference>
<reference evidence="2 3" key="1">
    <citation type="submission" date="2016-10" db="EMBL/GenBank/DDBJ databases">
        <title>Genome sequence of Streptomyces sp. MUSC 93.</title>
        <authorList>
            <person name="Lee L.-H."/>
            <person name="Ser H.-L."/>
            <person name="Law J.W.-F."/>
        </authorList>
    </citation>
    <scope>NUCLEOTIDE SEQUENCE [LARGE SCALE GENOMIC DNA]</scope>
    <source>
        <strain evidence="2 3">MUSC 93</strain>
    </source>
</reference>
<protein>
    <submittedName>
        <fullName evidence="2">Transcriptional regulator</fullName>
    </submittedName>
</protein>
<evidence type="ECO:0000313" key="3">
    <source>
        <dbReference type="Proteomes" id="UP000179935"/>
    </source>
</evidence>
<organism evidence="2 3">
    <name type="scientific">Streptomyces colonosanans</name>
    <dbReference type="NCBI Taxonomy" id="1428652"/>
    <lineage>
        <taxon>Bacteria</taxon>
        <taxon>Bacillati</taxon>
        <taxon>Actinomycetota</taxon>
        <taxon>Actinomycetes</taxon>
        <taxon>Kitasatosporales</taxon>
        <taxon>Streptomycetaceae</taxon>
        <taxon>Streptomyces</taxon>
    </lineage>
</organism>
<dbReference type="AlphaFoldDB" id="A0A1S2PZE5"/>
<dbReference type="SUPFAM" id="SSF47413">
    <property type="entry name" value="lambda repressor-like DNA-binding domains"/>
    <property type="match status" value="1"/>
</dbReference>
<proteinExistence type="predicted"/>
<name>A0A1S2PZE5_9ACTN</name>
<dbReference type="Proteomes" id="UP000179935">
    <property type="component" value="Unassembled WGS sequence"/>
</dbReference>
<comment type="caution">
    <text evidence="2">The sequence shown here is derived from an EMBL/GenBank/DDBJ whole genome shotgun (WGS) entry which is preliminary data.</text>
</comment>
<dbReference type="STRING" id="1428652.BIV24_05460"/>
<dbReference type="RefSeq" id="WP_071364996.1">
    <property type="nucleotide sequence ID" value="NZ_MLYP01000011.1"/>
</dbReference>
<dbReference type="PROSITE" id="PS50943">
    <property type="entry name" value="HTH_CROC1"/>
    <property type="match status" value="1"/>
</dbReference>
<dbReference type="InterPro" id="IPR010982">
    <property type="entry name" value="Lambda_DNA-bd_dom_sf"/>
</dbReference>
<keyword evidence="3" id="KW-1185">Reference proteome</keyword>
<accession>A0A1S2PZE5</accession>
<feature type="domain" description="HTH cro/C1-type" evidence="1">
    <location>
        <begin position="31"/>
        <end position="86"/>
    </location>
</feature>
<dbReference type="InterPro" id="IPR001387">
    <property type="entry name" value="Cro/C1-type_HTH"/>
</dbReference>
<dbReference type="OrthoDB" id="6401124at2"/>
<evidence type="ECO:0000313" key="2">
    <source>
        <dbReference type="EMBL" id="OIJ98932.1"/>
    </source>
</evidence>
<dbReference type="GO" id="GO:0003677">
    <property type="term" value="F:DNA binding"/>
    <property type="evidence" value="ECO:0007669"/>
    <property type="project" value="InterPro"/>
</dbReference>
<gene>
    <name evidence="2" type="ORF">BIV24_05460</name>
</gene>
<dbReference type="Gene3D" id="1.10.260.40">
    <property type="entry name" value="lambda repressor-like DNA-binding domains"/>
    <property type="match status" value="1"/>
</dbReference>
<dbReference type="EMBL" id="MLYP01000011">
    <property type="protein sequence ID" value="OIJ98932.1"/>
    <property type="molecule type" value="Genomic_DNA"/>
</dbReference>